<dbReference type="Proteomes" id="UP001642360">
    <property type="component" value="Unassembled WGS sequence"/>
</dbReference>
<feature type="compositionally biased region" description="Polar residues" evidence="1">
    <location>
        <begin position="49"/>
        <end position="61"/>
    </location>
</feature>
<dbReference type="EMBL" id="CAUOFW020007558">
    <property type="protein sequence ID" value="CAK9179631.1"/>
    <property type="molecule type" value="Genomic_DNA"/>
</dbReference>
<comment type="caution">
    <text evidence="2">The sequence shown here is derived from an EMBL/GenBank/DDBJ whole genome shotgun (WGS) entry which is preliminary data.</text>
</comment>
<accession>A0ABC8UCZ9</accession>
<gene>
    <name evidence="2" type="ORF">ILEXP_LOCUS49574</name>
</gene>
<feature type="non-terminal residue" evidence="2">
    <location>
        <position position="1"/>
    </location>
</feature>
<sequence length="61" mass="6462">NAKKGVQGSTSKKKRMGQENSEKTSTSKKGKADRVPAKDKLGSCLPTARAQTCTPLNVSVE</sequence>
<reference evidence="2 3" key="1">
    <citation type="submission" date="2024-02" db="EMBL/GenBank/DDBJ databases">
        <authorList>
            <person name="Vignale AGUSTIN F."/>
            <person name="Sosa J E."/>
            <person name="Modenutti C."/>
        </authorList>
    </citation>
    <scope>NUCLEOTIDE SEQUENCE [LARGE SCALE GENOMIC DNA]</scope>
</reference>
<evidence type="ECO:0000313" key="3">
    <source>
        <dbReference type="Proteomes" id="UP001642360"/>
    </source>
</evidence>
<keyword evidence="3" id="KW-1185">Reference proteome</keyword>
<proteinExistence type="predicted"/>
<evidence type="ECO:0000313" key="2">
    <source>
        <dbReference type="EMBL" id="CAK9179631.1"/>
    </source>
</evidence>
<evidence type="ECO:0000256" key="1">
    <source>
        <dbReference type="SAM" id="MobiDB-lite"/>
    </source>
</evidence>
<name>A0ABC8UCZ9_9AQUA</name>
<organism evidence="2 3">
    <name type="scientific">Ilex paraguariensis</name>
    <name type="common">yerba mate</name>
    <dbReference type="NCBI Taxonomy" id="185542"/>
    <lineage>
        <taxon>Eukaryota</taxon>
        <taxon>Viridiplantae</taxon>
        <taxon>Streptophyta</taxon>
        <taxon>Embryophyta</taxon>
        <taxon>Tracheophyta</taxon>
        <taxon>Spermatophyta</taxon>
        <taxon>Magnoliopsida</taxon>
        <taxon>eudicotyledons</taxon>
        <taxon>Gunneridae</taxon>
        <taxon>Pentapetalae</taxon>
        <taxon>asterids</taxon>
        <taxon>campanulids</taxon>
        <taxon>Aquifoliales</taxon>
        <taxon>Aquifoliaceae</taxon>
        <taxon>Ilex</taxon>
    </lineage>
</organism>
<protein>
    <submittedName>
        <fullName evidence="2">Uncharacterized protein</fullName>
    </submittedName>
</protein>
<feature type="region of interest" description="Disordered" evidence="1">
    <location>
        <begin position="1"/>
        <end position="61"/>
    </location>
</feature>
<dbReference type="AlphaFoldDB" id="A0ABC8UCZ9"/>
<feature type="compositionally biased region" description="Basic and acidic residues" evidence="1">
    <location>
        <begin position="30"/>
        <end position="41"/>
    </location>
</feature>